<dbReference type="EMBL" id="JAHUZB010000008">
    <property type="protein sequence ID" value="MBV7392122.1"/>
    <property type="molecule type" value="Genomic_DNA"/>
</dbReference>
<accession>A0ABS6TH03</accession>
<keyword evidence="3" id="KW-1185">Reference proteome</keyword>
<dbReference type="RefSeq" id="WP_218327338.1">
    <property type="nucleotide sequence ID" value="NZ_JAHUZB010000008.1"/>
</dbReference>
<gene>
    <name evidence="2" type="ORF">KUA55_15675</name>
</gene>
<name>A0ABS6TH03_9ENTE</name>
<organism evidence="2 3">
    <name type="scientific">Enterococcus alishanensis</name>
    <dbReference type="NCBI Taxonomy" id="1303817"/>
    <lineage>
        <taxon>Bacteria</taxon>
        <taxon>Bacillati</taxon>
        <taxon>Bacillota</taxon>
        <taxon>Bacilli</taxon>
        <taxon>Lactobacillales</taxon>
        <taxon>Enterococcaceae</taxon>
        <taxon>Enterococcus</taxon>
    </lineage>
</organism>
<reference evidence="2 3" key="1">
    <citation type="submission" date="2021-06" db="EMBL/GenBank/DDBJ databases">
        <title>Enterococcus alishanensis sp. nov., a novel lactic acid bacterium isolated from fresh coffee beans.</title>
        <authorList>
            <person name="Chen Y.-S."/>
        </authorList>
    </citation>
    <scope>NUCLEOTIDE SEQUENCE [LARGE SCALE GENOMIC DNA]</scope>
    <source>
        <strain evidence="2 3">ALS3</strain>
    </source>
</reference>
<proteinExistence type="predicted"/>
<comment type="caution">
    <text evidence="2">The sequence shown here is derived from an EMBL/GenBank/DDBJ whole genome shotgun (WGS) entry which is preliminary data.</text>
</comment>
<evidence type="ECO:0000313" key="3">
    <source>
        <dbReference type="Proteomes" id="UP000774130"/>
    </source>
</evidence>
<protein>
    <submittedName>
        <fullName evidence="2">SDR family NAD(P)-dependent oxidoreductase</fullName>
    </submittedName>
</protein>
<dbReference type="Proteomes" id="UP000774130">
    <property type="component" value="Unassembled WGS sequence"/>
</dbReference>
<dbReference type="NCBIfam" id="NF004817">
    <property type="entry name" value="PRK06171.1"/>
    <property type="match status" value="1"/>
</dbReference>
<keyword evidence="1" id="KW-0560">Oxidoreductase</keyword>
<dbReference type="Pfam" id="PF00106">
    <property type="entry name" value="adh_short"/>
    <property type="match status" value="1"/>
</dbReference>
<evidence type="ECO:0000256" key="1">
    <source>
        <dbReference type="ARBA" id="ARBA00023002"/>
    </source>
</evidence>
<sequence length="265" mass="28740">MSWLALNGRVIIVTGGSSGIGQSIVENLLVNEAIVINFDLKENSAIQDENYFFYPTDVSNKKQVDQQVNQVFDKFRRIDGLVNNAGIALPGMLVNPDGSGKHQLTEEMFDRSIDVNQKSVFLMSQAVASKMIKNKSGVIINMSTESAHEGSIGQGFYVGTKGAINSMTVTWSKELGKHNIRVLAVAPGIMEETALRSAAYEETLAFVRGTTVEKLRQNYQKATSIPLGRAGKLSEVAEVVSFYLSDHASYVSGIITNIAGGKSRG</sequence>
<evidence type="ECO:0000313" key="2">
    <source>
        <dbReference type="EMBL" id="MBV7392122.1"/>
    </source>
</evidence>
<dbReference type="PANTHER" id="PTHR42760">
    <property type="entry name" value="SHORT-CHAIN DEHYDROGENASES/REDUCTASES FAMILY MEMBER"/>
    <property type="match status" value="1"/>
</dbReference>
<dbReference type="InterPro" id="IPR002347">
    <property type="entry name" value="SDR_fam"/>
</dbReference>
<dbReference type="PANTHER" id="PTHR42760:SF133">
    <property type="entry name" value="3-OXOACYL-[ACYL-CARRIER-PROTEIN] REDUCTASE"/>
    <property type="match status" value="1"/>
</dbReference>